<feature type="non-terminal residue" evidence="3">
    <location>
        <position position="144"/>
    </location>
</feature>
<keyword evidence="1" id="KW-0238">DNA-binding</keyword>
<proteinExistence type="predicted"/>
<evidence type="ECO:0000313" key="4">
    <source>
        <dbReference type="Proteomes" id="UP000789405"/>
    </source>
</evidence>
<dbReference type="AlphaFoldDB" id="A0A9N9P979"/>
<gene>
    <name evidence="3" type="ORF">DERYTH_LOCUS23675</name>
</gene>
<dbReference type="InterPro" id="IPR006600">
    <property type="entry name" value="HTH_CenpB_DNA-bd_dom"/>
</dbReference>
<dbReference type="Gene3D" id="1.10.10.60">
    <property type="entry name" value="Homeodomain-like"/>
    <property type="match status" value="1"/>
</dbReference>
<dbReference type="PROSITE" id="PS51253">
    <property type="entry name" value="HTH_CENPB"/>
    <property type="match status" value="1"/>
</dbReference>
<reference evidence="3" key="1">
    <citation type="submission" date="2021-06" db="EMBL/GenBank/DDBJ databases">
        <authorList>
            <person name="Kallberg Y."/>
            <person name="Tangrot J."/>
            <person name="Rosling A."/>
        </authorList>
    </citation>
    <scope>NUCLEOTIDE SEQUENCE</scope>
    <source>
        <strain evidence="3">MA453B</strain>
    </source>
</reference>
<dbReference type="SMART" id="SM00674">
    <property type="entry name" value="CENPB"/>
    <property type="match status" value="1"/>
</dbReference>
<dbReference type="OrthoDB" id="2386544at2759"/>
<evidence type="ECO:0000256" key="1">
    <source>
        <dbReference type="ARBA" id="ARBA00023125"/>
    </source>
</evidence>
<dbReference type="InterPro" id="IPR009057">
    <property type="entry name" value="Homeodomain-like_sf"/>
</dbReference>
<dbReference type="SUPFAM" id="SSF46689">
    <property type="entry name" value="Homeodomain-like"/>
    <property type="match status" value="1"/>
</dbReference>
<dbReference type="Pfam" id="PF03221">
    <property type="entry name" value="HTH_Tnp_Tc5"/>
    <property type="match status" value="1"/>
</dbReference>
<accession>A0A9N9P979</accession>
<feature type="domain" description="HTH CENPB-type" evidence="2">
    <location>
        <begin position="57"/>
        <end position="134"/>
    </location>
</feature>
<organism evidence="3 4">
    <name type="scientific">Dentiscutata erythropus</name>
    <dbReference type="NCBI Taxonomy" id="1348616"/>
    <lineage>
        <taxon>Eukaryota</taxon>
        <taxon>Fungi</taxon>
        <taxon>Fungi incertae sedis</taxon>
        <taxon>Mucoromycota</taxon>
        <taxon>Glomeromycotina</taxon>
        <taxon>Glomeromycetes</taxon>
        <taxon>Diversisporales</taxon>
        <taxon>Gigasporaceae</taxon>
        <taxon>Dentiscutata</taxon>
    </lineage>
</organism>
<evidence type="ECO:0000313" key="3">
    <source>
        <dbReference type="EMBL" id="CAG8802419.1"/>
    </source>
</evidence>
<protein>
    <submittedName>
        <fullName evidence="3">22751_t:CDS:1</fullName>
    </submittedName>
</protein>
<dbReference type="Proteomes" id="UP000789405">
    <property type="component" value="Unassembled WGS sequence"/>
</dbReference>
<comment type="caution">
    <text evidence="3">The sequence shown here is derived from an EMBL/GenBank/DDBJ whole genome shotgun (WGS) entry which is preliminary data.</text>
</comment>
<dbReference type="GO" id="GO:0003677">
    <property type="term" value="F:DNA binding"/>
    <property type="evidence" value="ECO:0007669"/>
    <property type="project" value="UniProtKB-KW"/>
</dbReference>
<dbReference type="EMBL" id="CAJVPY010036894">
    <property type="protein sequence ID" value="CAG8802419.1"/>
    <property type="molecule type" value="Genomic_DNA"/>
</dbReference>
<sequence length="144" mass="16991">MGRIANKQFKKAKKTMSSKVHRSWTVKEKLMILEYLQIRDWKNKKDNLLLAAPYAKKLHLGKPAKYPDLEDNLFNWINVTRACGNAVTHNMITKKAVALSQNKFRSRYPDIIQFKFSNRWLDAFLVRYNLSNRRRITIAQHLAT</sequence>
<evidence type="ECO:0000259" key="2">
    <source>
        <dbReference type="PROSITE" id="PS51253"/>
    </source>
</evidence>
<keyword evidence="4" id="KW-1185">Reference proteome</keyword>
<name>A0A9N9P979_9GLOM</name>